<feature type="region of interest" description="Disordered" evidence="1">
    <location>
        <begin position="593"/>
        <end position="627"/>
    </location>
</feature>
<proteinExistence type="predicted"/>
<feature type="compositionally biased region" description="Polar residues" evidence="1">
    <location>
        <begin position="611"/>
        <end position="621"/>
    </location>
</feature>
<feature type="compositionally biased region" description="Polar residues" evidence="1">
    <location>
        <begin position="46"/>
        <end position="61"/>
    </location>
</feature>
<feature type="compositionally biased region" description="Polar residues" evidence="1">
    <location>
        <begin position="290"/>
        <end position="300"/>
    </location>
</feature>
<feature type="compositionally biased region" description="Basic and acidic residues" evidence="1">
    <location>
        <begin position="1104"/>
        <end position="1118"/>
    </location>
</feature>
<feature type="compositionally biased region" description="Low complexity" evidence="1">
    <location>
        <begin position="25"/>
        <end position="45"/>
    </location>
</feature>
<feature type="region of interest" description="Disordered" evidence="1">
    <location>
        <begin position="1209"/>
        <end position="1228"/>
    </location>
</feature>
<organism evidence="2 3">
    <name type="scientific">Rosistilla oblonga</name>
    <dbReference type="NCBI Taxonomy" id="2527990"/>
    <lineage>
        <taxon>Bacteria</taxon>
        <taxon>Pseudomonadati</taxon>
        <taxon>Planctomycetota</taxon>
        <taxon>Planctomycetia</taxon>
        <taxon>Pirellulales</taxon>
        <taxon>Pirellulaceae</taxon>
        <taxon>Rosistilla</taxon>
    </lineage>
</organism>
<feature type="region of interest" description="Disordered" evidence="1">
    <location>
        <begin position="386"/>
        <end position="433"/>
    </location>
</feature>
<accession>A0A518INZ9</accession>
<feature type="region of interest" description="Disordered" evidence="1">
    <location>
        <begin position="725"/>
        <end position="746"/>
    </location>
</feature>
<feature type="compositionally biased region" description="Polar residues" evidence="1">
    <location>
        <begin position="273"/>
        <end position="282"/>
    </location>
</feature>
<feature type="compositionally biased region" description="Polar residues" evidence="1">
    <location>
        <begin position="534"/>
        <end position="547"/>
    </location>
</feature>
<feature type="compositionally biased region" description="Polar residues" evidence="1">
    <location>
        <begin position="838"/>
        <end position="851"/>
    </location>
</feature>
<protein>
    <submittedName>
        <fullName evidence="2">Uncharacterized protein</fullName>
    </submittedName>
</protein>
<dbReference type="Proteomes" id="UP000316770">
    <property type="component" value="Chromosome"/>
</dbReference>
<dbReference type="EMBL" id="CP036318">
    <property type="protein sequence ID" value="QDV54782.1"/>
    <property type="molecule type" value="Genomic_DNA"/>
</dbReference>
<gene>
    <name evidence="2" type="ORF">Mal33_07470</name>
</gene>
<feature type="compositionally biased region" description="Basic and acidic residues" evidence="1">
    <location>
        <begin position="221"/>
        <end position="238"/>
    </location>
</feature>
<reference evidence="2 3" key="1">
    <citation type="submission" date="2019-02" db="EMBL/GenBank/DDBJ databases">
        <title>Deep-cultivation of Planctomycetes and their phenomic and genomic characterization uncovers novel biology.</title>
        <authorList>
            <person name="Wiegand S."/>
            <person name="Jogler M."/>
            <person name="Boedeker C."/>
            <person name="Pinto D."/>
            <person name="Vollmers J."/>
            <person name="Rivas-Marin E."/>
            <person name="Kohn T."/>
            <person name="Peeters S.H."/>
            <person name="Heuer A."/>
            <person name="Rast P."/>
            <person name="Oberbeckmann S."/>
            <person name="Bunk B."/>
            <person name="Jeske O."/>
            <person name="Meyerdierks A."/>
            <person name="Storesund J.E."/>
            <person name="Kallscheuer N."/>
            <person name="Luecker S."/>
            <person name="Lage O.M."/>
            <person name="Pohl T."/>
            <person name="Merkel B.J."/>
            <person name="Hornburger P."/>
            <person name="Mueller R.-W."/>
            <person name="Bruemmer F."/>
            <person name="Labrenz M."/>
            <person name="Spormann A.M."/>
            <person name="Op den Camp H."/>
            <person name="Overmann J."/>
            <person name="Amann R."/>
            <person name="Jetten M.S.M."/>
            <person name="Mascher T."/>
            <person name="Medema M.H."/>
            <person name="Devos D.P."/>
            <person name="Kaster A.-K."/>
            <person name="Ovreas L."/>
            <person name="Rohde M."/>
            <person name="Galperin M.Y."/>
            <person name="Jogler C."/>
        </authorList>
    </citation>
    <scope>NUCLEOTIDE SEQUENCE [LARGE SCALE GENOMIC DNA]</scope>
    <source>
        <strain evidence="2 3">Mal33</strain>
    </source>
</reference>
<feature type="compositionally biased region" description="Polar residues" evidence="1">
    <location>
        <begin position="163"/>
        <end position="187"/>
    </location>
</feature>
<dbReference type="AlphaFoldDB" id="A0A518INZ9"/>
<evidence type="ECO:0000313" key="3">
    <source>
        <dbReference type="Proteomes" id="UP000316770"/>
    </source>
</evidence>
<feature type="compositionally biased region" description="Low complexity" evidence="1">
    <location>
        <begin position="239"/>
        <end position="272"/>
    </location>
</feature>
<evidence type="ECO:0000256" key="1">
    <source>
        <dbReference type="SAM" id="MobiDB-lite"/>
    </source>
</evidence>
<feature type="compositionally biased region" description="Polar residues" evidence="1">
    <location>
        <begin position="725"/>
        <end position="734"/>
    </location>
</feature>
<feature type="region of interest" description="Disordered" evidence="1">
    <location>
        <begin position="1104"/>
        <end position="1132"/>
    </location>
</feature>
<feature type="region of interest" description="Disordered" evidence="1">
    <location>
        <begin position="160"/>
        <end position="304"/>
    </location>
</feature>
<evidence type="ECO:0000313" key="2">
    <source>
        <dbReference type="EMBL" id="QDV54782.1"/>
    </source>
</evidence>
<feature type="region of interest" description="Disordered" evidence="1">
    <location>
        <begin position="531"/>
        <end position="560"/>
    </location>
</feature>
<keyword evidence="3" id="KW-1185">Reference proteome</keyword>
<feature type="region of interest" description="Disordered" evidence="1">
    <location>
        <begin position="824"/>
        <end position="851"/>
    </location>
</feature>
<feature type="region of interest" description="Disordered" evidence="1">
    <location>
        <begin position="1"/>
        <end position="122"/>
    </location>
</feature>
<dbReference type="RefSeq" id="WP_145282453.1">
    <property type="nucleotide sequence ID" value="NZ_CP036318.1"/>
</dbReference>
<feature type="compositionally biased region" description="Low complexity" evidence="1">
    <location>
        <begin position="62"/>
        <end position="117"/>
    </location>
</feature>
<sequence>MLFRKRQNRLRDVSFAEPLEPRQLLAGTPLTAAAPVVASDASSTSQPSIAESASNPASSSTPQQVPASDASSPASSTENSPQTPATGTAAAAPSSAAGANSSTEASTTESETAGSETPSVVQSVTDVAQTTVELATNTANKAVSTVASLGQTVVGLLPLGSSAAPSPQTANPSSSTAAETNIASSPQFAAASETEASEINRQSIETAKAEIEPVETAVASEADRGDERDVADAAEPKDASVVTSPPAVATPAAAERAPSTTAPAPNNVATATDDVSQQTTAPMATAETRLVNTTSTNVAPSEQAEREVLTARVEAAPQIDDLHVDDELAAFSQVEFVNNTSVDDSLPPLSSADVETFDNLTSVPASNTPASMMVLEESPRAVDPNLPAGLAKRDELPAGLAKQETLPNGLAKRTESDALPTASTIAEPPPNESLAVADLSNTRTAETASVPVAETTDLQQLADASTSQAADSQSLQVADVQLVAAQRPAADSEAATAVVSADVGLEQTAPVAAVSHPQTIVGVSLVTEVARTEASPQRESTSQTQLGDASPTPPATASPNDVLTVQADAEVQLVQTPLTLSIDASLARSLPEAPAQQVDSVPATLPAPATPNEQATTSTSDGELPSPANAAAIDSVAAAANEAPTPVDVAKLQTSNTTTPAANPPSDSAAISNEIRTNTVQPQLDNAVAAKPTSQSEVILADNLAGFNAPSDTATTADRLADGGTASTTHSIADTPTGVAAKPDAAATPKLTSTVAANDPPVDSTVEMTVASEVTAALDFIAATASAMKSHVVTTLDTMTIHAAQTAADVAVAVSTTDHSHVTAAPAASPQLRVAPPESTTSATTQSNETVAASSAPFALASQAASEAMQTPTSPIVSADSSLATEVAAAEVAASAKIMTPATAKVSVAPTVSIEWASTDVSSPAIASATAPAASRAPAAAETQALSTWDAAPAPIERTVAPATSVEVAAAFPTVVHYHTPSETNESADPPPAAEPVVSTTDLNQQFRGSIDPANLLPDSATTGSVAANLNLPPTFAAFSEELEEHRFESSIGAVGEPLLEDSPSMAASNAQDLLPGVLGTAGATAHQKISFSIQHLDASSVAKSDHTSWHTESEPDPRNASGHPTDTGDAAGLYAHNKTLHQRNDSNQSEETPDATRTDWIPAEAERGPSEVIPFHPVSTPLPIHPPTETPMTTAVVLGIFTPALKRIRQQTSRPPKASKIRREEKS</sequence>
<name>A0A518INZ9_9BACT</name>